<evidence type="ECO:0000256" key="7">
    <source>
        <dbReference type="ARBA" id="ARBA00023146"/>
    </source>
</evidence>
<dbReference type="NCBIfam" id="TIGR00456">
    <property type="entry name" value="argS"/>
    <property type="match status" value="1"/>
</dbReference>
<dbReference type="InterPro" id="IPR008909">
    <property type="entry name" value="DALR_anticod-bd"/>
</dbReference>
<evidence type="ECO:0000256" key="8">
    <source>
        <dbReference type="ARBA" id="ARBA00049339"/>
    </source>
</evidence>
<dbReference type="InterPro" id="IPR014729">
    <property type="entry name" value="Rossmann-like_a/b/a_fold"/>
</dbReference>
<keyword evidence="4 9" id="KW-0547">Nucleotide-binding</keyword>
<keyword evidence="7 9" id="KW-0030">Aminoacyl-tRNA synthetase</keyword>
<organism evidence="13 14">
    <name type="scientific">Catenulispora pinistramenti</name>
    <dbReference type="NCBI Taxonomy" id="2705254"/>
    <lineage>
        <taxon>Bacteria</taxon>
        <taxon>Bacillati</taxon>
        <taxon>Actinomycetota</taxon>
        <taxon>Actinomycetes</taxon>
        <taxon>Catenulisporales</taxon>
        <taxon>Catenulisporaceae</taxon>
        <taxon>Catenulispora</taxon>
    </lineage>
</organism>
<dbReference type="RefSeq" id="WP_212015747.1">
    <property type="nucleotide sequence ID" value="NZ_JAAFYZ010000135.1"/>
</dbReference>
<feature type="domain" description="Arginyl tRNA synthetase N-terminal" evidence="12">
    <location>
        <begin position="7"/>
        <end position="132"/>
    </location>
</feature>
<dbReference type="SMART" id="SM01016">
    <property type="entry name" value="Arg_tRNA_synt_N"/>
    <property type="match status" value="1"/>
</dbReference>
<keyword evidence="14" id="KW-1185">Reference proteome</keyword>
<evidence type="ECO:0000256" key="6">
    <source>
        <dbReference type="ARBA" id="ARBA00022917"/>
    </source>
</evidence>
<keyword evidence="5 9" id="KW-0067">ATP-binding</keyword>
<evidence type="ECO:0000256" key="4">
    <source>
        <dbReference type="ARBA" id="ARBA00022741"/>
    </source>
</evidence>
<evidence type="ECO:0000313" key="14">
    <source>
        <dbReference type="Proteomes" id="UP000730482"/>
    </source>
</evidence>
<keyword evidence="3 9" id="KW-0436">Ligase</keyword>
<comment type="caution">
    <text evidence="13">The sequence shown here is derived from an EMBL/GenBank/DDBJ whole genome shotgun (WGS) entry which is preliminary data.</text>
</comment>
<dbReference type="Pfam" id="PF05746">
    <property type="entry name" value="DALR_1"/>
    <property type="match status" value="1"/>
</dbReference>
<evidence type="ECO:0000256" key="5">
    <source>
        <dbReference type="ARBA" id="ARBA00022840"/>
    </source>
</evidence>
<sequence>MAKALSEILADDVRAALTAVLGDAARGADPLIRPSDHADFQANGVLPLAKAVKGNPRELATRVAAVLAPIADAADEAGAGAGAAGAEAGAAGSAEAEAGGTGSAAAAPETVPTSGVIAAVEVAGPGFLNLTLTDAALAAQAAERLGDPRLGVPPTAVGRTTVIDYSQPNIAKEMHVGHLRSTVIGDALVRLLEFDGRTVLRQNHLGDWGTQFGMLIQYLVEHPEARPAQAEHSGEAAISWLTTLYRDARALFESDTEFADRARKRVVTLQGGDEESLAAWREMVAESKRYFEDVYARLDVRLVDADAVGESFYNPYLAEVAADLEKRGVAVWSEGALCVFFEDILGPDGDPVPLIVRKSDGGFGYAATDLAAVRYRVNTLKADQILYVVDSRQALHFRMVFEAARRAGYLPEDVEAVHVQFGSVLGTDGKPFKTRAGKTVRLIELLDNAVDHAVATVEEKNPGLPAADTRAEAKVVGIGAVKYADLSTSRTKDYIFDLDRMVSLHGNTSVYLQYAHARIHSILRKLPAGTETRVHPELALEPAERKLALHLDDFGATVATVIENFEPHRLASYLYALAQTFSDFYENCPVLKAPTDAVRENRAALVELTGETLKLGLALLGISAPDQL</sequence>
<dbReference type="CDD" id="cd07956">
    <property type="entry name" value="Anticodon_Ia_Arg"/>
    <property type="match status" value="1"/>
</dbReference>
<dbReference type="Pfam" id="PF00750">
    <property type="entry name" value="tRNA-synt_1d"/>
    <property type="match status" value="1"/>
</dbReference>
<dbReference type="Gene3D" id="1.10.730.10">
    <property type="entry name" value="Isoleucyl-tRNA Synthetase, Domain 1"/>
    <property type="match status" value="1"/>
</dbReference>
<keyword evidence="2 9" id="KW-0963">Cytoplasm</keyword>
<dbReference type="SUPFAM" id="SSF55190">
    <property type="entry name" value="Arginyl-tRNA synthetase (ArgRS), N-terminal 'additional' domain"/>
    <property type="match status" value="1"/>
</dbReference>
<dbReference type="EMBL" id="JAAFYZ010000135">
    <property type="protein sequence ID" value="MBS2551341.1"/>
    <property type="molecule type" value="Genomic_DNA"/>
</dbReference>
<dbReference type="InterPro" id="IPR001412">
    <property type="entry name" value="aa-tRNA-synth_I_CS"/>
</dbReference>
<dbReference type="PROSITE" id="PS00178">
    <property type="entry name" value="AA_TRNA_LIGASE_I"/>
    <property type="match status" value="1"/>
</dbReference>
<evidence type="ECO:0000256" key="10">
    <source>
        <dbReference type="RuleBase" id="RU363038"/>
    </source>
</evidence>
<gene>
    <name evidence="9 13" type="primary">argS</name>
    <name evidence="13" type="ORF">KGQ19_31180</name>
</gene>
<dbReference type="SMART" id="SM00836">
    <property type="entry name" value="DALR_1"/>
    <property type="match status" value="1"/>
</dbReference>
<dbReference type="InterPro" id="IPR001278">
    <property type="entry name" value="Arg-tRNA-ligase"/>
</dbReference>
<evidence type="ECO:0000256" key="9">
    <source>
        <dbReference type="HAMAP-Rule" id="MF_00123"/>
    </source>
</evidence>
<protein>
    <recommendedName>
        <fullName evidence="9">Arginine--tRNA ligase</fullName>
        <ecNumber evidence="9">6.1.1.19</ecNumber>
    </recommendedName>
    <alternativeName>
        <fullName evidence="9">Arginyl-tRNA synthetase</fullName>
        <shortName evidence="9">ArgRS</shortName>
    </alternativeName>
</protein>
<dbReference type="Pfam" id="PF03485">
    <property type="entry name" value="Arg_tRNA_synt_N"/>
    <property type="match status" value="1"/>
</dbReference>
<dbReference type="EC" id="6.1.1.19" evidence="9"/>
<proteinExistence type="inferred from homology"/>
<name>A0ABS5KZ55_9ACTN</name>
<dbReference type="SUPFAM" id="SSF47323">
    <property type="entry name" value="Anticodon-binding domain of a subclass of class I aminoacyl-tRNA synthetases"/>
    <property type="match status" value="1"/>
</dbReference>
<comment type="subcellular location">
    <subcellularLocation>
        <location evidence="9">Cytoplasm</location>
    </subcellularLocation>
</comment>
<dbReference type="SUPFAM" id="SSF52374">
    <property type="entry name" value="Nucleotidylyl transferase"/>
    <property type="match status" value="1"/>
</dbReference>
<dbReference type="Proteomes" id="UP000730482">
    <property type="component" value="Unassembled WGS sequence"/>
</dbReference>
<evidence type="ECO:0000256" key="1">
    <source>
        <dbReference type="ARBA" id="ARBA00005594"/>
    </source>
</evidence>
<comment type="similarity">
    <text evidence="1 9 10">Belongs to the class-I aminoacyl-tRNA synthetase family.</text>
</comment>
<dbReference type="Gene3D" id="3.30.1360.70">
    <property type="entry name" value="Arginyl tRNA synthetase N-terminal domain"/>
    <property type="match status" value="1"/>
</dbReference>
<dbReference type="PANTHER" id="PTHR11956:SF5">
    <property type="entry name" value="ARGININE--TRNA LIGASE, CYTOPLASMIC"/>
    <property type="match status" value="1"/>
</dbReference>
<evidence type="ECO:0000259" key="12">
    <source>
        <dbReference type="SMART" id="SM01016"/>
    </source>
</evidence>
<comment type="catalytic activity">
    <reaction evidence="8 9">
        <text>tRNA(Arg) + L-arginine + ATP = L-arginyl-tRNA(Arg) + AMP + diphosphate</text>
        <dbReference type="Rhea" id="RHEA:20301"/>
        <dbReference type="Rhea" id="RHEA-COMP:9658"/>
        <dbReference type="Rhea" id="RHEA-COMP:9673"/>
        <dbReference type="ChEBI" id="CHEBI:30616"/>
        <dbReference type="ChEBI" id="CHEBI:32682"/>
        <dbReference type="ChEBI" id="CHEBI:33019"/>
        <dbReference type="ChEBI" id="CHEBI:78442"/>
        <dbReference type="ChEBI" id="CHEBI:78513"/>
        <dbReference type="ChEBI" id="CHEBI:456215"/>
        <dbReference type="EC" id="6.1.1.19"/>
    </reaction>
</comment>
<dbReference type="CDD" id="cd00671">
    <property type="entry name" value="ArgRS_core"/>
    <property type="match status" value="1"/>
</dbReference>
<evidence type="ECO:0000313" key="13">
    <source>
        <dbReference type="EMBL" id="MBS2551341.1"/>
    </source>
</evidence>
<comment type="subunit">
    <text evidence="9">Monomer.</text>
</comment>
<dbReference type="PANTHER" id="PTHR11956">
    <property type="entry name" value="ARGINYL-TRNA SYNTHETASE"/>
    <property type="match status" value="1"/>
</dbReference>
<dbReference type="GO" id="GO:0004814">
    <property type="term" value="F:arginine-tRNA ligase activity"/>
    <property type="evidence" value="ECO:0007669"/>
    <property type="project" value="UniProtKB-EC"/>
</dbReference>
<keyword evidence="6 9" id="KW-0648">Protein biosynthesis</keyword>
<accession>A0ABS5KZ55</accession>
<dbReference type="HAMAP" id="MF_00123">
    <property type="entry name" value="Arg_tRNA_synth"/>
    <property type="match status" value="1"/>
</dbReference>
<dbReference type="PRINTS" id="PR01038">
    <property type="entry name" value="TRNASYNTHARG"/>
</dbReference>
<feature type="domain" description="DALR anticodon binding" evidence="11">
    <location>
        <begin position="512"/>
        <end position="628"/>
    </location>
</feature>
<dbReference type="InterPro" id="IPR036695">
    <property type="entry name" value="Arg-tRNA-synth_N_sf"/>
</dbReference>
<feature type="short sequence motif" description="'HIGH' region" evidence="9">
    <location>
        <begin position="168"/>
        <end position="178"/>
    </location>
</feature>
<dbReference type="InterPro" id="IPR005148">
    <property type="entry name" value="Arg-tRNA-synth_N"/>
</dbReference>
<dbReference type="Gene3D" id="3.40.50.620">
    <property type="entry name" value="HUPs"/>
    <property type="match status" value="1"/>
</dbReference>
<reference evidence="13 14" key="1">
    <citation type="submission" date="2020-02" db="EMBL/GenBank/DDBJ databases">
        <title>Acidophilic actinobacteria isolated from forest soil.</title>
        <authorList>
            <person name="Golinska P."/>
        </authorList>
    </citation>
    <scope>NUCLEOTIDE SEQUENCE [LARGE SCALE GENOMIC DNA]</scope>
    <source>
        <strain evidence="13 14">NL8</strain>
    </source>
</reference>
<dbReference type="InterPro" id="IPR009080">
    <property type="entry name" value="tRNAsynth_Ia_anticodon-bd"/>
</dbReference>
<evidence type="ECO:0000256" key="3">
    <source>
        <dbReference type="ARBA" id="ARBA00022598"/>
    </source>
</evidence>
<dbReference type="InterPro" id="IPR035684">
    <property type="entry name" value="ArgRS_core"/>
</dbReference>
<evidence type="ECO:0000256" key="2">
    <source>
        <dbReference type="ARBA" id="ARBA00022490"/>
    </source>
</evidence>
<evidence type="ECO:0000259" key="11">
    <source>
        <dbReference type="SMART" id="SM00836"/>
    </source>
</evidence>